<evidence type="ECO:0000256" key="5">
    <source>
        <dbReference type="ARBA" id="ARBA00037974"/>
    </source>
</evidence>
<dbReference type="EMBL" id="CATOUU010001186">
    <property type="protein sequence ID" value="CAI9978852.1"/>
    <property type="molecule type" value="Genomic_DNA"/>
</dbReference>
<dbReference type="GO" id="GO:0030170">
    <property type="term" value="F:pyridoxal phosphate binding"/>
    <property type="evidence" value="ECO:0007669"/>
    <property type="project" value="InterPro"/>
</dbReference>
<dbReference type="EC" id="4.4.1.13" evidence="2"/>
<evidence type="ECO:0000256" key="4">
    <source>
        <dbReference type="ARBA" id="ARBA00023239"/>
    </source>
</evidence>
<dbReference type="EMBL" id="CAXDID020000017">
    <property type="protein sequence ID" value="CAL5984767.1"/>
    <property type="molecule type" value="Genomic_DNA"/>
</dbReference>
<dbReference type="InterPro" id="IPR015424">
    <property type="entry name" value="PyrdxlP-dep_Trfase"/>
</dbReference>
<proteinExistence type="inferred from homology"/>
<keyword evidence="3" id="KW-0663">Pyridoxal phosphate</keyword>
<evidence type="ECO:0000259" key="6">
    <source>
        <dbReference type="Pfam" id="PF00155"/>
    </source>
</evidence>
<dbReference type="Gene3D" id="3.90.1150.10">
    <property type="entry name" value="Aspartate Aminotransferase, domain 1"/>
    <property type="match status" value="1"/>
</dbReference>
<keyword evidence="4" id="KW-0456">Lyase</keyword>
<dbReference type="InterPro" id="IPR015422">
    <property type="entry name" value="PyrdxlP-dep_Trfase_small"/>
</dbReference>
<comment type="similarity">
    <text evidence="5">Belongs to the class-II pyridoxal-phosphate-dependent aminotransferase family. MalY/PatB cystathionine beta-lyase subfamily.</text>
</comment>
<gene>
    <name evidence="7" type="ORF">HINF_LOCUS66497</name>
    <name evidence="8" type="ORF">HINF_LOCUS8264</name>
</gene>
<name>A0AA86V741_9EUKA</name>
<dbReference type="CDD" id="cd00609">
    <property type="entry name" value="AAT_like"/>
    <property type="match status" value="1"/>
</dbReference>
<evidence type="ECO:0000313" key="9">
    <source>
        <dbReference type="Proteomes" id="UP001642409"/>
    </source>
</evidence>
<reference evidence="8 9" key="2">
    <citation type="submission" date="2024-07" db="EMBL/GenBank/DDBJ databases">
        <authorList>
            <person name="Akdeniz Z."/>
        </authorList>
    </citation>
    <scope>NUCLEOTIDE SEQUENCE [LARGE SCALE GENOMIC DNA]</scope>
</reference>
<accession>A0AA86V741</accession>
<dbReference type="Proteomes" id="UP001642409">
    <property type="component" value="Unassembled WGS sequence"/>
</dbReference>
<comment type="cofactor">
    <cofactor evidence="1">
        <name>pyridoxal 5'-phosphate</name>
        <dbReference type="ChEBI" id="CHEBI:597326"/>
    </cofactor>
</comment>
<dbReference type="InterPro" id="IPR004839">
    <property type="entry name" value="Aminotransferase_I/II_large"/>
</dbReference>
<dbReference type="InterPro" id="IPR051798">
    <property type="entry name" value="Class-II_PLP-Dep_Aminotrans"/>
</dbReference>
<dbReference type="AlphaFoldDB" id="A0AA86V741"/>
<protein>
    <recommendedName>
        <fullName evidence="2">cysteine-S-conjugate beta-lyase</fullName>
        <ecNumber evidence="2">4.4.1.13</ecNumber>
    </recommendedName>
</protein>
<evidence type="ECO:0000256" key="1">
    <source>
        <dbReference type="ARBA" id="ARBA00001933"/>
    </source>
</evidence>
<dbReference type="Pfam" id="PF00155">
    <property type="entry name" value="Aminotran_1_2"/>
    <property type="match status" value="1"/>
</dbReference>
<dbReference type="InterPro" id="IPR015421">
    <property type="entry name" value="PyrdxlP-dep_Trfase_major"/>
</dbReference>
<evidence type="ECO:0000256" key="2">
    <source>
        <dbReference type="ARBA" id="ARBA00012224"/>
    </source>
</evidence>
<evidence type="ECO:0000313" key="8">
    <source>
        <dbReference type="EMBL" id="CAL5984767.1"/>
    </source>
</evidence>
<dbReference type="PANTHER" id="PTHR43525:SF1">
    <property type="entry name" value="PROTEIN MALY"/>
    <property type="match status" value="1"/>
</dbReference>
<keyword evidence="9" id="KW-1185">Reference proteome</keyword>
<feature type="domain" description="Aminotransferase class I/classII large" evidence="6">
    <location>
        <begin position="55"/>
        <end position="372"/>
    </location>
</feature>
<dbReference type="PANTHER" id="PTHR43525">
    <property type="entry name" value="PROTEIN MALY"/>
    <property type="match status" value="1"/>
</dbReference>
<organism evidence="7">
    <name type="scientific">Hexamita inflata</name>
    <dbReference type="NCBI Taxonomy" id="28002"/>
    <lineage>
        <taxon>Eukaryota</taxon>
        <taxon>Metamonada</taxon>
        <taxon>Diplomonadida</taxon>
        <taxon>Hexamitidae</taxon>
        <taxon>Hexamitinae</taxon>
        <taxon>Hexamita</taxon>
    </lineage>
</organism>
<sequence>MFNHIDRTGTYDNKSNLPRQKFNNNELISLGCADSEIAIAEPIQQAITHRVAHPIFGYTQHYEDFYTSIQQYYERHHSVKIEKDQMFFTPGVVSAIAISLKELLKDGGAVCMLHPEYPPFENVCKAAGYAMEFIHMHEDANLKYSIDFNQVEEKLQKSKVFLYSNPHNPTGNVLSEDLSKIIKICEQYNVTILSDEIWADFCYVPFTSILKQATKNVVCFYSVSKSFNIAGMQMAFTVCQDPPLLARLKSASEQLHVSPSNPIALAAIQAATTSCDDWLLKFKDFIRENQLFVINFLQNNMPLIRTRLPESTFLLFLDFSALFKTAEEALAFCVKQGVFLQPGTDFCARCNCKLRMNVTSGRDVIENALKKIKIGYDQLRKERSKDQKVDKE</sequence>
<dbReference type="SUPFAM" id="SSF53383">
    <property type="entry name" value="PLP-dependent transferases"/>
    <property type="match status" value="1"/>
</dbReference>
<dbReference type="Gene3D" id="3.40.640.10">
    <property type="entry name" value="Type I PLP-dependent aspartate aminotransferase-like (Major domain)"/>
    <property type="match status" value="1"/>
</dbReference>
<dbReference type="GO" id="GO:0047804">
    <property type="term" value="F:cysteine-S-conjugate beta-lyase activity"/>
    <property type="evidence" value="ECO:0007669"/>
    <property type="project" value="UniProtKB-EC"/>
</dbReference>
<evidence type="ECO:0000313" key="7">
    <source>
        <dbReference type="EMBL" id="CAI9978852.1"/>
    </source>
</evidence>
<evidence type="ECO:0000256" key="3">
    <source>
        <dbReference type="ARBA" id="ARBA00022898"/>
    </source>
</evidence>
<comment type="caution">
    <text evidence="7">The sequence shown here is derived from an EMBL/GenBank/DDBJ whole genome shotgun (WGS) entry which is preliminary data.</text>
</comment>
<reference evidence="7" key="1">
    <citation type="submission" date="2023-06" db="EMBL/GenBank/DDBJ databases">
        <authorList>
            <person name="Kurt Z."/>
        </authorList>
    </citation>
    <scope>NUCLEOTIDE SEQUENCE</scope>
</reference>